<feature type="transmembrane region" description="Helical" evidence="13">
    <location>
        <begin position="105"/>
        <end position="127"/>
    </location>
</feature>
<organism evidence="15 16">
    <name type="scientific">Naasia aerilata</name>
    <dbReference type="NCBI Taxonomy" id="1162966"/>
    <lineage>
        <taxon>Bacteria</taxon>
        <taxon>Bacillati</taxon>
        <taxon>Actinomycetota</taxon>
        <taxon>Actinomycetes</taxon>
        <taxon>Micrococcales</taxon>
        <taxon>Microbacteriaceae</taxon>
        <taxon>Naasia</taxon>
    </lineage>
</organism>
<comment type="similarity">
    <text evidence="2">Belongs to the OXA1/ALB3/YidC family. Type 1 subfamily.</text>
</comment>
<evidence type="ECO:0000256" key="11">
    <source>
        <dbReference type="ARBA" id="ARBA00033342"/>
    </source>
</evidence>
<dbReference type="Pfam" id="PF02096">
    <property type="entry name" value="60KD_IMP"/>
    <property type="match status" value="1"/>
</dbReference>
<keyword evidence="4 12" id="KW-0812">Transmembrane</keyword>
<feature type="transmembrane region" description="Helical" evidence="13">
    <location>
        <begin position="194"/>
        <end position="218"/>
    </location>
</feature>
<gene>
    <name evidence="15" type="ORF">GCM10025866_23320</name>
</gene>
<evidence type="ECO:0000256" key="12">
    <source>
        <dbReference type="RuleBase" id="RU003945"/>
    </source>
</evidence>
<evidence type="ECO:0000256" key="6">
    <source>
        <dbReference type="ARBA" id="ARBA00023136"/>
    </source>
</evidence>
<keyword evidence="16" id="KW-1185">Reference proteome</keyword>
<protein>
    <recommendedName>
        <fullName evidence="3">Membrane protein insertase YidC</fullName>
    </recommendedName>
    <alternativeName>
        <fullName evidence="11">Foldase YidC</fullName>
    </alternativeName>
    <alternativeName>
        <fullName evidence="10">Membrane integrase YidC</fullName>
    </alternativeName>
    <alternativeName>
        <fullName evidence="9">Membrane protein YidC</fullName>
    </alternativeName>
</protein>
<proteinExistence type="inferred from homology"/>
<comment type="subcellular location">
    <subcellularLocation>
        <location evidence="1 12">Membrane</location>
        <topology evidence="1 12">Multi-pass membrane protein</topology>
    </subcellularLocation>
</comment>
<feature type="transmembrane region" description="Helical" evidence="13">
    <location>
        <begin position="147"/>
        <end position="173"/>
    </location>
</feature>
<dbReference type="PANTHER" id="PTHR12428:SF65">
    <property type="entry name" value="CYTOCHROME C OXIDASE ASSEMBLY PROTEIN COX18, MITOCHONDRIAL"/>
    <property type="match status" value="1"/>
</dbReference>
<evidence type="ECO:0000313" key="15">
    <source>
        <dbReference type="EMBL" id="BDZ46423.1"/>
    </source>
</evidence>
<comment type="function">
    <text evidence="7">Required for the insertion and/or proper folding and/or complex formation of integral membrane proteins into the membrane. Involved in integration of membrane proteins that insert both dependently and independently of the Sec translocase complex, as well as at least some lipoproteins. Aids folding of multispanning membrane proteins.</text>
</comment>
<evidence type="ECO:0000256" key="10">
    <source>
        <dbReference type="ARBA" id="ARBA00033245"/>
    </source>
</evidence>
<dbReference type="RefSeq" id="WP_286276493.1">
    <property type="nucleotide sequence ID" value="NZ_AP027731.1"/>
</dbReference>
<evidence type="ECO:0000259" key="14">
    <source>
        <dbReference type="Pfam" id="PF02096"/>
    </source>
</evidence>
<reference evidence="16" key="1">
    <citation type="journal article" date="2019" name="Int. J. Syst. Evol. Microbiol.">
        <title>The Global Catalogue of Microorganisms (GCM) 10K type strain sequencing project: providing services to taxonomists for standard genome sequencing and annotation.</title>
        <authorList>
            <consortium name="The Broad Institute Genomics Platform"/>
            <consortium name="The Broad Institute Genome Sequencing Center for Infectious Disease"/>
            <person name="Wu L."/>
            <person name="Ma J."/>
        </authorList>
    </citation>
    <scope>NUCLEOTIDE SEQUENCE [LARGE SCALE GENOMIC DNA]</scope>
    <source>
        <strain evidence="16">NBRC 108725</strain>
    </source>
</reference>
<keyword evidence="5 13" id="KW-1133">Transmembrane helix</keyword>
<feature type="domain" description="Membrane insertase YidC/Oxa/ALB C-terminal" evidence="14">
    <location>
        <begin position="39"/>
        <end position="226"/>
    </location>
</feature>
<accession>A0ABN6XN88</accession>
<evidence type="ECO:0000256" key="13">
    <source>
        <dbReference type="SAM" id="Phobius"/>
    </source>
</evidence>
<dbReference type="NCBIfam" id="TIGR03592">
    <property type="entry name" value="yidC_oxa1_cterm"/>
    <property type="match status" value="1"/>
</dbReference>
<feature type="transmembrane region" description="Helical" evidence="13">
    <location>
        <begin position="37"/>
        <end position="59"/>
    </location>
</feature>
<comment type="subunit">
    <text evidence="8">Interacts with the Sec translocase complex via SecD. Specifically interacts with transmembrane segments of nascent integral membrane proteins during membrane integration.</text>
</comment>
<sequence>MSVYDFPPLAAALDAAYSSVLALTGWLAPAFEDVAPLAAVVLLTLAVRSAFVPLAAAAVRAQAAQRRIAPAVRELQRRYAGDATRLQRELAELYRREDASPFRGMLPLLAQAPVLTVVYGLFSHPMISGHANALLSSAVFGAPLGGSLWSAVAAGAVSWPAVAVPLTVVALAVASAELTRRRIRRQQPAAPPMLAALAYASVIATVVVPLAAATYLAVSAAWGALERPLLERRIVRPATP</sequence>
<evidence type="ECO:0000256" key="7">
    <source>
        <dbReference type="ARBA" id="ARBA00025034"/>
    </source>
</evidence>
<dbReference type="EMBL" id="AP027731">
    <property type="protein sequence ID" value="BDZ46423.1"/>
    <property type="molecule type" value="Genomic_DNA"/>
</dbReference>
<dbReference type="InterPro" id="IPR001708">
    <property type="entry name" value="YidC/ALB3/OXA1/COX18"/>
</dbReference>
<keyword evidence="6 13" id="KW-0472">Membrane</keyword>
<evidence type="ECO:0000256" key="3">
    <source>
        <dbReference type="ARBA" id="ARBA00015325"/>
    </source>
</evidence>
<evidence type="ECO:0000313" key="16">
    <source>
        <dbReference type="Proteomes" id="UP001321498"/>
    </source>
</evidence>
<evidence type="ECO:0000256" key="1">
    <source>
        <dbReference type="ARBA" id="ARBA00004141"/>
    </source>
</evidence>
<evidence type="ECO:0000256" key="9">
    <source>
        <dbReference type="ARBA" id="ARBA00031538"/>
    </source>
</evidence>
<evidence type="ECO:0000256" key="4">
    <source>
        <dbReference type="ARBA" id="ARBA00022692"/>
    </source>
</evidence>
<dbReference type="PANTHER" id="PTHR12428">
    <property type="entry name" value="OXA1"/>
    <property type="match status" value="1"/>
</dbReference>
<dbReference type="Proteomes" id="UP001321498">
    <property type="component" value="Chromosome"/>
</dbReference>
<evidence type="ECO:0000256" key="2">
    <source>
        <dbReference type="ARBA" id="ARBA00010527"/>
    </source>
</evidence>
<dbReference type="InterPro" id="IPR028055">
    <property type="entry name" value="YidC/Oxa/ALB_C"/>
</dbReference>
<name>A0ABN6XN88_9MICO</name>
<evidence type="ECO:0000256" key="8">
    <source>
        <dbReference type="ARBA" id="ARBA00026028"/>
    </source>
</evidence>
<evidence type="ECO:0000256" key="5">
    <source>
        <dbReference type="ARBA" id="ARBA00022989"/>
    </source>
</evidence>